<feature type="compositionally biased region" description="Basic and acidic residues" evidence="1">
    <location>
        <begin position="223"/>
        <end position="282"/>
    </location>
</feature>
<feature type="compositionally biased region" description="Basic and acidic residues" evidence="1">
    <location>
        <begin position="516"/>
        <end position="530"/>
    </location>
</feature>
<proteinExistence type="predicted"/>
<feature type="compositionally biased region" description="Polar residues" evidence="1">
    <location>
        <begin position="351"/>
        <end position="369"/>
    </location>
</feature>
<feature type="compositionally biased region" description="Basic and acidic residues" evidence="1">
    <location>
        <begin position="992"/>
        <end position="1003"/>
    </location>
</feature>
<evidence type="ECO:0000313" key="3">
    <source>
        <dbReference type="Proteomes" id="UP001642520"/>
    </source>
</evidence>
<feature type="compositionally biased region" description="Basic and acidic residues" evidence="1">
    <location>
        <begin position="1393"/>
        <end position="1405"/>
    </location>
</feature>
<dbReference type="Proteomes" id="UP001642520">
    <property type="component" value="Unassembled WGS sequence"/>
</dbReference>
<feature type="region of interest" description="Disordered" evidence="1">
    <location>
        <begin position="820"/>
        <end position="932"/>
    </location>
</feature>
<feature type="compositionally biased region" description="Basic and acidic residues" evidence="1">
    <location>
        <begin position="1206"/>
        <end position="1234"/>
    </location>
</feature>
<feature type="region of interest" description="Disordered" evidence="1">
    <location>
        <begin position="631"/>
        <end position="703"/>
    </location>
</feature>
<feature type="region of interest" description="Disordered" evidence="1">
    <location>
        <begin position="191"/>
        <end position="282"/>
    </location>
</feature>
<dbReference type="EMBL" id="CAXAJV020001286">
    <property type="protein sequence ID" value="CAL7935800.1"/>
    <property type="molecule type" value="Genomic_DNA"/>
</dbReference>
<feature type="region of interest" description="Disordered" evidence="1">
    <location>
        <begin position="723"/>
        <end position="792"/>
    </location>
</feature>
<name>A0ABP1N499_XYLVO</name>
<keyword evidence="3" id="KW-1185">Reference proteome</keyword>
<protein>
    <submittedName>
        <fullName evidence="2">Uncharacterized protein</fullName>
    </submittedName>
</protein>
<organism evidence="2 3">
    <name type="scientific">Xylocopa violacea</name>
    <name type="common">Violet carpenter bee</name>
    <name type="synonym">Apis violacea</name>
    <dbReference type="NCBI Taxonomy" id="135666"/>
    <lineage>
        <taxon>Eukaryota</taxon>
        <taxon>Metazoa</taxon>
        <taxon>Ecdysozoa</taxon>
        <taxon>Arthropoda</taxon>
        <taxon>Hexapoda</taxon>
        <taxon>Insecta</taxon>
        <taxon>Pterygota</taxon>
        <taxon>Neoptera</taxon>
        <taxon>Endopterygota</taxon>
        <taxon>Hymenoptera</taxon>
        <taxon>Apocrita</taxon>
        <taxon>Aculeata</taxon>
        <taxon>Apoidea</taxon>
        <taxon>Anthophila</taxon>
        <taxon>Apidae</taxon>
        <taxon>Xylocopa</taxon>
        <taxon>Xylocopa</taxon>
    </lineage>
</organism>
<feature type="compositionally biased region" description="Acidic residues" evidence="1">
    <location>
        <begin position="550"/>
        <end position="563"/>
    </location>
</feature>
<comment type="caution">
    <text evidence="2">The sequence shown here is derived from an EMBL/GenBank/DDBJ whole genome shotgun (WGS) entry which is preliminary data.</text>
</comment>
<feature type="region of interest" description="Disordered" evidence="1">
    <location>
        <begin position="1201"/>
        <end position="1262"/>
    </location>
</feature>
<gene>
    <name evidence="2" type="ORF">XYLVIOL_LOCUS1817</name>
</gene>
<feature type="region of interest" description="Disordered" evidence="1">
    <location>
        <begin position="342"/>
        <end position="377"/>
    </location>
</feature>
<feature type="compositionally biased region" description="Low complexity" evidence="1">
    <location>
        <begin position="10"/>
        <end position="19"/>
    </location>
</feature>
<sequence length="1643" mass="185370">MEPEQRGRTSRASSTSSLGREVRCGCQYYQSDSLLPERRALLGRPPSRTMQQPPAVRCSEHEYEPIAVPSPSPKPASAPVVRITDTDVVHVVDSDDSIDDRSRLPPELTRAGDVVLPLDGKIEDTVMEGRELVETGDTSEELESPQQLQERLEERFLSAATPGAESRTDGEVNTSQVDSLALEELPLRRGARGLPQRLKTQAGKLRSRLRNIQRPTFTFAKRQKQEKARSTSSARSDRSRPEKRPSRMDRIRSSFSERPRFSLPDRPRFSLPDRSKFHLPERPKFSFPEKAKFNIKKPNIHLPNALTRGRKSPVHDQRSTESTIGSKKNILDFSTYPRIFDRKSKPKDEYTTSTPKNSRAQSAESSTFPRTRARTDSWAQRFDKTGGFFDESNLETAAERTHPWRHPVTEQPRLSMSGDEATSIPWEERGKLEELQYMDYEQESPETSDRQPHPMSEASRTEEESYEREPMESDPRLYQAEKEMYQSGAGEEEGQDEWQQEEEIPRESFRPIQRSRSLEEVIRTRQDERFVGSFAMVDPRKYGVHKTPSEEEEPEMEEDDELEPSSAQSDREQQHSSASSCDRRRRGVIEEIDSDEFFLRESGLSQDDMNLGKYLSSEIRGALRPEGNILASEEMVPIPPQRPMRKRSVRKQREDSVESYDMIPPVRPKRDPNRIRRSESTDEQFRERTRSNSRHRIVYQTEGEPAELPVEPLDDIVVVKPVRRKSRSSLRSQSQIPAEALPDVPPVAPTRRKRLRKDPEQRNGEMPPICNGHTEWTAGDSAPMKPLPLPPMSTEQLEDQEVYTAEEIIGTSLESIQKLQRLQDEEYMGPVPVPPKRRSRSRGTSVAQDEDRTSHGAESLPEAGYVEEDIPRDDVELARDLSGYAIIDKREKPPRPPPPRRKKDKFATTPRSAPPKRPQRTYNTLGPGKAKDISILTDDTYDVTLQATESTPYIEIDSDDGEHKDLRSSEVLIKMQGRPLPAPPRPPRGKKERSLERSIRETTQDSVVEMTTATQTDPLPDDVVIEEEVTQAKLVVAPSMSGSQIMVSTERIPSPPSMNTPPVPPLPMTQRLRKEEKVEPSYDTVSLKSPSPAREIEAFGDRHLSAPHLEEPIPGGDSHLRSIRPALLSNEPVRISNLEVGDLRVDRLSVSQIEAAKIVASEVDALVITASELKNRGASMVENLSPSIIRELMAIRSHLETVTASREQESKRERSKTIEMAEKTDIPVTERHSIEPQSTQEIVRRKASEEDEKPKSEDQKVVKREVIETKDIPSTHTLTVAQLEDKESTHTLAISQVEPSDKDITSTRSLSLVQDTQDKSLQILDTGTPLSLSPAKAKEYTPEESRTVQTSIMTTTEQNKESRLSPDRVSEKELTIEGSRASLPPSVITAMEKSMESRLSPDRSSEPSSEPTDPVFDSPPSRPPRSHESPVAELKSKESSVEISERKFRKSRSRSPSPIGISQTPETASPVRSLPPAISVTPDTPDCVTNYDTSTEIQPQRAVISYAYADQSDRDSQRESSQSPLPSNLPLGGTHLIAFPASQVPAQFYSLASSQSVDIEPSVTDSTRQLIRVLRLAGLKAMRHFVGYMSSMVSGEESREKIREVELTLCALLLLVTGLLIFLCSNPRTVTHHHHWDYFNPPK</sequence>
<feature type="compositionally biased region" description="Basic and acidic residues" evidence="1">
    <location>
        <begin position="1336"/>
        <end position="1346"/>
    </location>
</feature>
<feature type="region of interest" description="Disordered" evidence="1">
    <location>
        <begin position="1326"/>
        <end position="1495"/>
    </location>
</feature>
<feature type="compositionally biased region" description="Basic and acidic residues" evidence="1">
    <location>
        <begin position="668"/>
        <end position="690"/>
    </location>
</feature>
<feature type="compositionally biased region" description="Basic and acidic residues" evidence="1">
    <location>
        <begin position="1358"/>
        <end position="1375"/>
    </location>
</feature>
<feature type="compositionally biased region" description="Basic and acidic residues" evidence="1">
    <location>
        <begin position="1425"/>
        <end position="1446"/>
    </location>
</feature>
<feature type="compositionally biased region" description="Basic and acidic residues" evidence="1">
    <location>
        <begin position="459"/>
        <end position="484"/>
    </location>
</feature>
<evidence type="ECO:0000313" key="2">
    <source>
        <dbReference type="EMBL" id="CAL7935800.1"/>
    </source>
</evidence>
<feature type="compositionally biased region" description="Polar residues" evidence="1">
    <location>
        <begin position="1347"/>
        <end position="1357"/>
    </location>
</feature>
<feature type="region of interest" description="Disordered" evidence="1">
    <location>
        <begin position="302"/>
        <end position="326"/>
    </location>
</feature>
<feature type="region of interest" description="Disordered" evidence="1">
    <location>
        <begin position="973"/>
        <end position="1023"/>
    </location>
</feature>
<feature type="compositionally biased region" description="Acidic residues" evidence="1">
    <location>
        <begin position="490"/>
        <end position="502"/>
    </location>
</feature>
<feature type="compositionally biased region" description="Polar residues" evidence="1">
    <location>
        <begin position="1004"/>
        <end position="1017"/>
    </location>
</feature>
<feature type="region of interest" description="Disordered" evidence="1">
    <location>
        <begin position="1"/>
        <end position="21"/>
    </location>
</feature>
<evidence type="ECO:0000256" key="1">
    <source>
        <dbReference type="SAM" id="MobiDB-lite"/>
    </source>
</evidence>
<feature type="compositionally biased region" description="Basic and acidic residues" evidence="1">
    <location>
        <begin position="1242"/>
        <end position="1262"/>
    </location>
</feature>
<accession>A0ABP1N499</accession>
<feature type="region of interest" description="Disordered" evidence="1">
    <location>
        <begin position="389"/>
        <end position="587"/>
    </location>
</feature>
<reference evidence="2 3" key="1">
    <citation type="submission" date="2024-08" db="EMBL/GenBank/DDBJ databases">
        <authorList>
            <person name="Will J Nash"/>
            <person name="Angela Man"/>
            <person name="Seanna McTaggart"/>
            <person name="Kendall Baker"/>
            <person name="Tom Barker"/>
            <person name="Leah Catchpole"/>
            <person name="Alex Durrant"/>
            <person name="Karim Gharbi"/>
            <person name="Naomi Irish"/>
            <person name="Gemy Kaithakottil"/>
            <person name="Debby Ku"/>
            <person name="Aaliyah Providence"/>
            <person name="Felix Shaw"/>
            <person name="David Swarbreck"/>
            <person name="Chris Watkins"/>
            <person name="Ann M. McCartney"/>
            <person name="Giulio Formenti"/>
            <person name="Alice Mouton"/>
            <person name="Noel Vella"/>
            <person name="Bjorn M von Reumont"/>
            <person name="Adriana Vella"/>
            <person name="Wilfried Haerty"/>
        </authorList>
    </citation>
    <scope>NUCLEOTIDE SEQUENCE [LARGE SCALE GENOMIC DNA]</scope>
</reference>
<feature type="region of interest" description="Disordered" evidence="1">
    <location>
        <begin position="158"/>
        <end position="177"/>
    </location>
</feature>